<name>A0A667ZUS4_9TELE</name>
<feature type="compositionally biased region" description="Basic and acidic residues" evidence="1">
    <location>
        <begin position="549"/>
        <end position="567"/>
    </location>
</feature>
<dbReference type="CTD" id="133349490"/>
<dbReference type="PANTHER" id="PTHR22409:SF2">
    <property type="entry name" value="CHROMOSOME 19 OPEN READING FRAME 44"/>
    <property type="match status" value="1"/>
</dbReference>
<feature type="compositionally biased region" description="Basic residues" evidence="1">
    <location>
        <begin position="613"/>
        <end position="623"/>
    </location>
</feature>
<dbReference type="InParanoid" id="A0A667ZUS4"/>
<sequence length="758" mass="81971">MWSRGGRSSALDRAEALLSGKRTGRSAAPSAEQSGREGPAAKTPGHSGAIGGPVKNRSAPANTHTLFLDLSDLSPVNSVSDHGEGTVVRAAERSRGGERDLSKDPRPETSLGGGGLRFLKKVPPPTASSQSPTISRSQVQQSTEPSYVSSSWRGSQSAALNRLALIEDRIRRRKESQIDTQAQSQAEEGAKPAQKIASGPGLSPQPPGPRSLEGPLLLSAQSSSDLSPKGKSFIKKTGAGAADSRSSVTAAVTAKGSDVSVKTRTADTAILFDRSRAASLSDVKTKTRSAVSGVNLDSDEEDMRKLLGESLDSTEDGLLRQGRTSSMTAAGKLLNKSIEKMSPTPPTQVRPPSSSRRASSRSSISSLQRRSPFRFSGQAHVQFSPSALSLSPPPSGGPSSPPRTESPPRSLSSMSGRSVVLSLEELFPVAPASEDSHSLVCSEDFKLNIMSLDDLAPVTFGLTGETTEEVETRPSKHKTPASGSLPADQQLPREKEKKKKTEEEEEQEQEEVLDYQSDFESESRTEPDYSASQVSEHLGGDREEEEDISQVREEESWSDLSRGRTEDEYSSSFSDASRSYTTRTSDRSQTSQSLSRRTHSRSSALDGDWSSSHRSRKSRSPHRALREAAVQTRPDLLAYSWSAGMATLGPAVGATYSDPTPVASHTVSAETVEALSTYSPAVFALNDMLRQQLALTRQFIESSRRLHSHMVQSLGPADYSYTTLEDTKEFIRKHKPRQLTVEEALEEVLQEMRDYHYI</sequence>
<reference evidence="3" key="1">
    <citation type="submission" date="2019-06" db="EMBL/GenBank/DDBJ databases">
        <authorList>
            <consortium name="Wellcome Sanger Institute Data Sharing"/>
        </authorList>
    </citation>
    <scope>NUCLEOTIDE SEQUENCE [LARGE SCALE GENOMIC DNA]</scope>
</reference>
<dbReference type="GeneTree" id="ENSGT00390000002505"/>
<evidence type="ECO:0000313" key="4">
    <source>
        <dbReference type="Proteomes" id="UP000472263"/>
    </source>
</evidence>
<feature type="compositionally biased region" description="Acidic residues" evidence="1">
    <location>
        <begin position="503"/>
        <end position="520"/>
    </location>
</feature>
<dbReference type="PANTHER" id="PTHR22409">
    <property type="entry name" value="CHROMOSOME 19 OPEN READING FRAME 44"/>
    <property type="match status" value="1"/>
</dbReference>
<dbReference type="Proteomes" id="UP000472263">
    <property type="component" value="Chromosome 4"/>
</dbReference>
<proteinExistence type="predicted"/>
<dbReference type="Pfam" id="PF15391">
    <property type="entry name" value="DUF4614"/>
    <property type="match status" value="1"/>
</dbReference>
<feature type="region of interest" description="Disordered" evidence="1">
    <location>
        <begin position="74"/>
        <end position="156"/>
    </location>
</feature>
<feature type="region of interest" description="Disordered" evidence="1">
    <location>
        <begin position="309"/>
        <end position="416"/>
    </location>
</feature>
<accession>A0A667ZUS4</accession>
<feature type="region of interest" description="Disordered" evidence="1">
    <location>
        <begin position="1"/>
        <end position="60"/>
    </location>
</feature>
<dbReference type="InterPro" id="IPR040120">
    <property type="entry name" value="C19orf44-like"/>
</dbReference>
<feature type="compositionally biased region" description="Low complexity" evidence="1">
    <location>
        <begin position="350"/>
        <end position="370"/>
    </location>
</feature>
<feature type="compositionally biased region" description="Basic and acidic residues" evidence="1">
    <location>
        <begin position="491"/>
        <end position="502"/>
    </location>
</feature>
<feature type="region of interest" description="Disordered" evidence="1">
    <location>
        <begin position="174"/>
        <end position="260"/>
    </location>
</feature>
<dbReference type="RefSeq" id="XP_029906124.1">
    <property type="nucleotide sequence ID" value="XM_030050264.1"/>
</dbReference>
<dbReference type="GeneID" id="115358331"/>
<feature type="compositionally biased region" description="Low complexity" evidence="1">
    <location>
        <begin position="570"/>
        <end position="605"/>
    </location>
</feature>
<dbReference type="InterPro" id="IPR027884">
    <property type="entry name" value="DUF4614"/>
</dbReference>
<gene>
    <name evidence="3" type="primary">c4h19orf44</name>
</gene>
<evidence type="ECO:0000313" key="3">
    <source>
        <dbReference type="Ensembl" id="ENSMMDP00005042588.1"/>
    </source>
</evidence>
<evidence type="ECO:0000259" key="2">
    <source>
        <dbReference type="Pfam" id="PF15391"/>
    </source>
</evidence>
<reference evidence="3" key="3">
    <citation type="submission" date="2025-09" db="UniProtKB">
        <authorList>
            <consortium name="Ensembl"/>
        </authorList>
    </citation>
    <scope>IDENTIFICATION</scope>
</reference>
<feature type="compositionally biased region" description="Pro residues" evidence="1">
    <location>
        <begin position="391"/>
        <end position="405"/>
    </location>
</feature>
<evidence type="ECO:0000256" key="1">
    <source>
        <dbReference type="SAM" id="MobiDB-lite"/>
    </source>
</evidence>
<keyword evidence="4" id="KW-1185">Reference proteome</keyword>
<feature type="compositionally biased region" description="Polar residues" evidence="1">
    <location>
        <begin position="127"/>
        <end position="156"/>
    </location>
</feature>
<protein>
    <recommendedName>
        <fullName evidence="2">DUF4614 domain-containing protein</fullName>
    </recommendedName>
</protein>
<feature type="compositionally biased region" description="Low complexity" evidence="1">
    <location>
        <begin position="216"/>
        <end position="227"/>
    </location>
</feature>
<dbReference type="AlphaFoldDB" id="A0A667ZUS4"/>
<dbReference type="Ensembl" id="ENSMMDT00005043453.1">
    <property type="protein sequence ID" value="ENSMMDP00005042588.1"/>
    <property type="gene ID" value="ENSMMDG00005019630.1"/>
</dbReference>
<feature type="compositionally biased region" description="Basic and acidic residues" evidence="1">
    <location>
        <begin position="90"/>
        <end position="107"/>
    </location>
</feature>
<feature type="domain" description="DUF4614" evidence="2">
    <location>
        <begin position="566"/>
        <end position="736"/>
    </location>
</feature>
<organism evidence="3 4">
    <name type="scientific">Myripristis murdjan</name>
    <name type="common">pinecone soldierfish</name>
    <dbReference type="NCBI Taxonomy" id="586833"/>
    <lineage>
        <taxon>Eukaryota</taxon>
        <taxon>Metazoa</taxon>
        <taxon>Chordata</taxon>
        <taxon>Craniata</taxon>
        <taxon>Vertebrata</taxon>
        <taxon>Euteleostomi</taxon>
        <taxon>Actinopterygii</taxon>
        <taxon>Neopterygii</taxon>
        <taxon>Teleostei</taxon>
        <taxon>Neoteleostei</taxon>
        <taxon>Acanthomorphata</taxon>
        <taxon>Holocentriformes</taxon>
        <taxon>Holocentridae</taxon>
        <taxon>Myripristis</taxon>
    </lineage>
</organism>
<reference evidence="3" key="2">
    <citation type="submission" date="2025-08" db="UniProtKB">
        <authorList>
            <consortium name="Ensembl"/>
        </authorList>
    </citation>
    <scope>IDENTIFICATION</scope>
</reference>
<feature type="region of interest" description="Disordered" evidence="1">
    <location>
        <begin position="466"/>
        <end position="627"/>
    </location>
</feature>